<dbReference type="RefSeq" id="WP_052456198.1">
    <property type="nucleotide sequence ID" value="NZ_CP022382.1"/>
</dbReference>
<dbReference type="GeneID" id="69580244"/>
<keyword evidence="1" id="KW-1134">Transmembrane beta strand</keyword>
<comment type="similarity">
    <text evidence="1">Belongs to the TonB-dependent receptor family.</text>
</comment>
<keyword evidence="1" id="KW-0472">Membrane</keyword>
<proteinExistence type="inferred from homology"/>
<dbReference type="EMBL" id="CDOE01000079">
    <property type="protein sequence ID" value="CEN41286.1"/>
    <property type="molecule type" value="Genomic_DNA"/>
</dbReference>
<dbReference type="Gene3D" id="2.60.40.1120">
    <property type="entry name" value="Carboxypeptidase-like, regulatory domain"/>
    <property type="match status" value="1"/>
</dbReference>
<keyword evidence="1" id="KW-0812">Transmembrane</keyword>
<keyword evidence="1" id="KW-0998">Cell outer membrane</keyword>
<dbReference type="GO" id="GO:0009279">
    <property type="term" value="C:cell outer membrane"/>
    <property type="evidence" value="ECO:0007669"/>
    <property type="project" value="UniProtKB-SubCell"/>
</dbReference>
<dbReference type="FunFam" id="2.60.40.1120:FF:000003">
    <property type="entry name" value="Outer membrane protein Omp121"/>
    <property type="match status" value="1"/>
</dbReference>
<dbReference type="InterPro" id="IPR037066">
    <property type="entry name" value="Plug_dom_sf"/>
</dbReference>
<reference evidence="2 3" key="1">
    <citation type="submission" date="2015-01" db="EMBL/GenBank/DDBJ databases">
        <authorList>
            <person name="Xiang T."/>
            <person name="Song Y."/>
            <person name="Huang L."/>
            <person name="Wang B."/>
            <person name="Wu P."/>
        </authorList>
    </citation>
    <scope>NUCLEOTIDE SEQUENCE [LARGE SCALE GENOMIC DNA]</scope>
    <source>
        <strain evidence="2 3">Cc12</strain>
    </source>
</reference>
<dbReference type="InterPro" id="IPR023997">
    <property type="entry name" value="TonB-dep_OMP_SusC/RagA_CS"/>
</dbReference>
<dbReference type="InterPro" id="IPR039426">
    <property type="entry name" value="TonB-dep_rcpt-like"/>
</dbReference>
<dbReference type="SUPFAM" id="SSF56935">
    <property type="entry name" value="Porins"/>
    <property type="match status" value="1"/>
</dbReference>
<dbReference type="PROSITE" id="PS52016">
    <property type="entry name" value="TONB_DEPENDENT_REC_3"/>
    <property type="match status" value="1"/>
</dbReference>
<dbReference type="Proteomes" id="UP000044026">
    <property type="component" value="Unassembled WGS sequence"/>
</dbReference>
<dbReference type="AlphaFoldDB" id="A0A0B7HNJ6"/>
<dbReference type="FunFam" id="2.170.130.10:FF:000003">
    <property type="entry name" value="SusC/RagA family TonB-linked outer membrane protein"/>
    <property type="match status" value="1"/>
</dbReference>
<evidence type="ECO:0000256" key="1">
    <source>
        <dbReference type="PROSITE-ProRule" id="PRU01360"/>
    </source>
</evidence>
<dbReference type="InterPro" id="IPR012910">
    <property type="entry name" value="Plug_dom"/>
</dbReference>
<name>A0A0B7HNJ6_9FLAO</name>
<keyword evidence="1" id="KW-0813">Transport</keyword>
<sequence length="1061" mass="118758">MKDLLLRKYARWSNVSLLMVFVFVFSFQDLKADNIGNDKGRTIEDAQQQKTITGTVIDEQGQPLPGVSIIVKGKQGKGTSTDFDGKYAISVLPTDRLVFSYIGFAPQEVLVGNKSVVNVTMKEDTQQLDDVVVTAYGTGQKKVSVVGSVQTVKPKELKIPSTNLSTSFAGRMAGVIAVQRGGQPGADGADFWIRGISTFGGATNPLIILDGVQVSAGDLNAIDPEVIESFSVLKDATATALYGSRGANGVMIVTTKSGSDLDKPIINLRVEGNMSEPSRLPQFVDGVSYMKLYNEGVANLGSGVLPYSQEKIDGTAAGLNPYVFPNVDWYNEIFKQRAFNQKVHMNIRGGGKKLTYFLSGSLNRDTGMVKDISRDYFSFNNNINYMRYAFQNNIDLKLGEFSKIGLKINSQFIDKRDPRTGVKQTFEKIMNANPVDFPIRYEQETGSDITRWGGYLGGTDAAGTNPFSNLVAGYTDTFESTVIANIDFNQKLDFWVKGLQFTALGSFKNWSQSQTIRRAPLNTFGLASYKLEPDGTYSYVLNAAGEERPEVLETTAGTTGDRRIYLQGILDYTRKFGVHDVNALLIYNQEETSLNNIHHDQAFQRLLNSLPRRSQGISSRLSYAYDNRYLAEFNVGYNGSENFAKGRRFGIFPSIALGYNISEEKFFEPIKDVVSWLKLRGSWGLVGNDRTNAARFAYMSSINLRGRSFTSGVDQNYTKYGPTYTRYENLDLTWEVGEKINLGVDLQLFNQFNLTFEAFQEIRSKIFQERGTIPTYLGTADTKELGNLAKVKNWGFDASLDYARKIGQDWFLSAKGTFTFARNKILEYDEPVPSHPGLSRIGQRLNVYQGYVADRLFIDQAEVDNSVRQQISGNVAAGDIKYINMPDKDGKYDDLIDGNDKVYIGHPTVPEIVYGFGFNLKYKSIDVGAFFQGAANTSLMMSGFHPFGTQSRRNVLKFVAEDYWTPENQNIYAAYPRLTHDDHQNNTVASTYWLRDASFLKFKSFEVGYTPERFKNMRIYASGLNLLTFSNFKHWDPEQGSNPFNYPTQRVLNFGVQITIN</sequence>
<dbReference type="NCBIfam" id="TIGR04056">
    <property type="entry name" value="OMP_RagA_SusC"/>
    <property type="match status" value="1"/>
</dbReference>
<comment type="subcellular location">
    <subcellularLocation>
        <location evidence="1">Cell outer membrane</location>
        <topology evidence="1">Multi-pass membrane protein</topology>
    </subcellularLocation>
</comment>
<evidence type="ECO:0000313" key="2">
    <source>
        <dbReference type="EMBL" id="CEN41286.1"/>
    </source>
</evidence>
<organism evidence="2 3">
    <name type="scientific">Capnocytophaga canimorsus</name>
    <dbReference type="NCBI Taxonomy" id="28188"/>
    <lineage>
        <taxon>Bacteria</taxon>
        <taxon>Pseudomonadati</taxon>
        <taxon>Bacteroidota</taxon>
        <taxon>Flavobacteriia</taxon>
        <taxon>Flavobacteriales</taxon>
        <taxon>Flavobacteriaceae</taxon>
        <taxon>Capnocytophaga</taxon>
    </lineage>
</organism>
<dbReference type="Pfam" id="PF07715">
    <property type="entry name" value="Plug"/>
    <property type="match status" value="1"/>
</dbReference>
<gene>
    <name evidence="2" type="ORF">CCAN12_800138</name>
</gene>
<dbReference type="InterPro" id="IPR008969">
    <property type="entry name" value="CarboxyPept-like_regulatory"/>
</dbReference>
<dbReference type="SUPFAM" id="SSF49464">
    <property type="entry name" value="Carboxypeptidase regulatory domain-like"/>
    <property type="match status" value="1"/>
</dbReference>
<dbReference type="Gene3D" id="2.170.130.10">
    <property type="entry name" value="TonB-dependent receptor, plug domain"/>
    <property type="match status" value="1"/>
</dbReference>
<dbReference type="NCBIfam" id="TIGR04057">
    <property type="entry name" value="SusC_RagA_signa"/>
    <property type="match status" value="1"/>
</dbReference>
<protein>
    <submittedName>
        <fullName evidence="2">SusC/RagA family TonB-linked outer membrane protein</fullName>
    </submittedName>
</protein>
<accession>A0A0B7HNJ6</accession>
<dbReference type="Pfam" id="PF13715">
    <property type="entry name" value="CarbopepD_reg_2"/>
    <property type="match status" value="1"/>
</dbReference>
<dbReference type="InterPro" id="IPR023996">
    <property type="entry name" value="TonB-dep_OMP_SusC/RagA"/>
</dbReference>
<evidence type="ECO:0000313" key="3">
    <source>
        <dbReference type="Proteomes" id="UP000044026"/>
    </source>
</evidence>